<dbReference type="InParanoid" id="C3YUQ2"/>
<reference evidence="1" key="1">
    <citation type="journal article" date="2008" name="Nature">
        <title>The amphioxus genome and the evolution of the chordate karyotype.</title>
        <authorList>
            <consortium name="US DOE Joint Genome Institute (JGI-PGF)"/>
            <person name="Putnam N.H."/>
            <person name="Butts T."/>
            <person name="Ferrier D.E.K."/>
            <person name="Furlong R.F."/>
            <person name="Hellsten U."/>
            <person name="Kawashima T."/>
            <person name="Robinson-Rechavi M."/>
            <person name="Shoguchi E."/>
            <person name="Terry A."/>
            <person name="Yu J.-K."/>
            <person name="Benito-Gutierrez E.L."/>
            <person name="Dubchak I."/>
            <person name="Garcia-Fernandez J."/>
            <person name="Gibson-Brown J.J."/>
            <person name="Grigoriev I.V."/>
            <person name="Horton A.C."/>
            <person name="de Jong P.J."/>
            <person name="Jurka J."/>
            <person name="Kapitonov V.V."/>
            <person name="Kohara Y."/>
            <person name="Kuroki Y."/>
            <person name="Lindquist E."/>
            <person name="Lucas S."/>
            <person name="Osoegawa K."/>
            <person name="Pennacchio L.A."/>
            <person name="Salamov A.A."/>
            <person name="Satou Y."/>
            <person name="Sauka-Spengler T."/>
            <person name="Schmutz J."/>
            <person name="Shin-I T."/>
            <person name="Toyoda A."/>
            <person name="Bronner-Fraser M."/>
            <person name="Fujiyama A."/>
            <person name="Holland L.Z."/>
            <person name="Holland P.W.H."/>
            <person name="Satoh N."/>
            <person name="Rokhsar D.S."/>
        </authorList>
    </citation>
    <scope>NUCLEOTIDE SEQUENCE [LARGE SCALE GENOMIC DNA]</scope>
    <source>
        <strain evidence="1">S238N-H82</strain>
        <tissue evidence="1">Testes</tissue>
    </source>
</reference>
<dbReference type="AlphaFoldDB" id="C3YUQ2"/>
<proteinExistence type="predicted"/>
<gene>
    <name evidence="1" type="ORF">BRAFLDRAFT_74066</name>
</gene>
<name>C3YUQ2_BRAFL</name>
<accession>C3YUQ2</accession>
<organism>
    <name type="scientific">Branchiostoma floridae</name>
    <name type="common">Florida lancelet</name>
    <name type="synonym">Amphioxus</name>
    <dbReference type="NCBI Taxonomy" id="7739"/>
    <lineage>
        <taxon>Eukaryota</taxon>
        <taxon>Metazoa</taxon>
        <taxon>Chordata</taxon>
        <taxon>Cephalochordata</taxon>
        <taxon>Leptocardii</taxon>
        <taxon>Amphioxiformes</taxon>
        <taxon>Branchiostomatidae</taxon>
        <taxon>Branchiostoma</taxon>
    </lineage>
</organism>
<dbReference type="EMBL" id="GG666554">
    <property type="protein sequence ID" value="EEN55953.1"/>
    <property type="molecule type" value="Genomic_DNA"/>
</dbReference>
<protein>
    <submittedName>
        <fullName evidence="1">Uncharacterized protein</fullName>
    </submittedName>
</protein>
<sequence>MTSSGWTEHRYLYVNLTGTPADQFCAKQPTNVLQFTTGNQAREKMRGSLTLLVLLVALVVTLDDVDAHALRCDCAPSCDCRRVDRDTSHAAAEREQRDLAGDVLQVHDNAEDERAENMVVYRDDVNKEDGEIIQTAMEFLA</sequence>
<evidence type="ECO:0000313" key="1">
    <source>
        <dbReference type="EMBL" id="EEN55953.1"/>
    </source>
</evidence>